<keyword evidence="2" id="KW-1185">Reference proteome</keyword>
<dbReference type="Proteomes" id="UP000324832">
    <property type="component" value="Unassembled WGS sequence"/>
</dbReference>
<reference evidence="1 2" key="1">
    <citation type="submission" date="2017-07" db="EMBL/GenBank/DDBJ databases">
        <authorList>
            <person name="Talla V."/>
            <person name="Backstrom N."/>
        </authorList>
    </citation>
    <scope>NUCLEOTIDE SEQUENCE [LARGE SCALE GENOMIC DNA]</scope>
</reference>
<evidence type="ECO:0000313" key="2">
    <source>
        <dbReference type="Proteomes" id="UP000324832"/>
    </source>
</evidence>
<proteinExistence type="predicted"/>
<accession>A0A5E4PMG7</accession>
<dbReference type="AlphaFoldDB" id="A0A5E4PMG7"/>
<protein>
    <submittedName>
        <fullName evidence="1">Uncharacterized protein</fullName>
    </submittedName>
</protein>
<evidence type="ECO:0000313" key="1">
    <source>
        <dbReference type="EMBL" id="VVC86203.1"/>
    </source>
</evidence>
<sequence length="89" mass="10041">MDLEVRLDNVLEVNECKLPAAQSSLNSPKRFTLSSKKKLITIGSSSSVRNIAIAEYYTAKKEYVAAKKENILIQSEKLKLEIEKLRNLS</sequence>
<gene>
    <name evidence="1" type="ORF">LSINAPIS_LOCUS68</name>
</gene>
<organism evidence="1 2">
    <name type="scientific">Leptidea sinapis</name>
    <dbReference type="NCBI Taxonomy" id="189913"/>
    <lineage>
        <taxon>Eukaryota</taxon>
        <taxon>Metazoa</taxon>
        <taxon>Ecdysozoa</taxon>
        <taxon>Arthropoda</taxon>
        <taxon>Hexapoda</taxon>
        <taxon>Insecta</taxon>
        <taxon>Pterygota</taxon>
        <taxon>Neoptera</taxon>
        <taxon>Endopterygota</taxon>
        <taxon>Lepidoptera</taxon>
        <taxon>Glossata</taxon>
        <taxon>Ditrysia</taxon>
        <taxon>Papilionoidea</taxon>
        <taxon>Pieridae</taxon>
        <taxon>Dismorphiinae</taxon>
        <taxon>Leptidea</taxon>
    </lineage>
</organism>
<name>A0A5E4PMG7_9NEOP</name>
<dbReference type="EMBL" id="FZQP02000002">
    <property type="protein sequence ID" value="VVC86203.1"/>
    <property type="molecule type" value="Genomic_DNA"/>
</dbReference>